<evidence type="ECO:0008006" key="6">
    <source>
        <dbReference type="Google" id="ProtNLM"/>
    </source>
</evidence>
<dbReference type="PANTHER" id="PTHR13031:SF0">
    <property type="entry name" value="RIBONUCLEASE P PROTEIN SUBUNIT P30"/>
    <property type="match status" value="1"/>
</dbReference>
<dbReference type="InterPro" id="IPR002738">
    <property type="entry name" value="RNase_P_p30"/>
</dbReference>
<dbReference type="SUPFAM" id="SSF89550">
    <property type="entry name" value="PHP domain-like"/>
    <property type="match status" value="1"/>
</dbReference>
<keyword evidence="5" id="KW-1185">Reference proteome</keyword>
<dbReference type="Gene3D" id="3.20.20.140">
    <property type="entry name" value="Metal-dependent hydrolases"/>
    <property type="match status" value="1"/>
</dbReference>
<comment type="caution">
    <text evidence="4">The sequence shown here is derived from an EMBL/GenBank/DDBJ whole genome shotgun (WGS) entry which is preliminary data.</text>
</comment>
<reference evidence="4" key="1">
    <citation type="submission" date="2018-11" db="EMBL/GenBank/DDBJ databases">
        <authorList>
            <consortium name="Pathogen Informatics"/>
        </authorList>
    </citation>
    <scope>NUCLEOTIDE SEQUENCE</scope>
</reference>
<evidence type="ECO:0000313" key="4">
    <source>
        <dbReference type="EMBL" id="VEL20624.1"/>
    </source>
</evidence>
<dbReference type="Proteomes" id="UP000784294">
    <property type="component" value="Unassembled WGS sequence"/>
</dbReference>
<dbReference type="Pfam" id="PF01876">
    <property type="entry name" value="RNase_P_p30"/>
    <property type="match status" value="1"/>
</dbReference>
<dbReference type="GO" id="GO:0008033">
    <property type="term" value="P:tRNA processing"/>
    <property type="evidence" value="ECO:0007669"/>
    <property type="project" value="UniProtKB-KW"/>
</dbReference>
<name>A0A3S4ZV51_9PLAT</name>
<sequence length="229" mass="25208">MADTSPPRFLTRLSLHYSSCAAASQFFRDFGDKIQTFDIVAVHVSSSKALNHASELNNIDLISPNISKPTDFRISSKHLSLFLSHGVRIEINYSPLLQVGNPGQVAISGLASVFGHLFSISRRHISNCLVFSSGAVHPWEIRRPLSMLSVFSCLGLQLHRTAFLAFTNNPFAAVAHGLSRSQTALGVSTYLRLLNDPTVIDIIPLRRAIDLASDQGPDEKRTKWEVEIA</sequence>
<dbReference type="AlphaFoldDB" id="A0A3S4ZV51"/>
<dbReference type="EMBL" id="CAAALY010047291">
    <property type="protein sequence ID" value="VEL20624.1"/>
    <property type="molecule type" value="Genomic_DNA"/>
</dbReference>
<comment type="subcellular location">
    <subcellularLocation>
        <location evidence="1">Nucleus</location>
    </subcellularLocation>
</comment>
<accession>A0A3S4ZV51</accession>
<gene>
    <name evidence="4" type="ORF">PXEA_LOCUS14064</name>
</gene>
<comment type="similarity">
    <text evidence="2">Belongs to the eukaryotic/archaeal RNase P protein component 3 family.</text>
</comment>
<dbReference type="OrthoDB" id="17948at2759"/>
<keyword evidence="3" id="KW-0819">tRNA processing</keyword>
<dbReference type="GO" id="GO:0003723">
    <property type="term" value="F:RNA binding"/>
    <property type="evidence" value="ECO:0007669"/>
    <property type="project" value="TreeGrafter"/>
</dbReference>
<dbReference type="InterPro" id="IPR016195">
    <property type="entry name" value="Pol/histidinol_Pase-like"/>
</dbReference>
<evidence type="ECO:0000256" key="2">
    <source>
        <dbReference type="ARBA" id="ARBA00007331"/>
    </source>
</evidence>
<proteinExistence type="inferred from homology"/>
<dbReference type="PANTHER" id="PTHR13031">
    <property type="entry name" value="RIBONUCLEASE P SUBUNIT P30"/>
    <property type="match status" value="1"/>
</dbReference>
<organism evidence="4 5">
    <name type="scientific">Protopolystoma xenopodis</name>
    <dbReference type="NCBI Taxonomy" id="117903"/>
    <lineage>
        <taxon>Eukaryota</taxon>
        <taxon>Metazoa</taxon>
        <taxon>Spiralia</taxon>
        <taxon>Lophotrochozoa</taxon>
        <taxon>Platyhelminthes</taxon>
        <taxon>Monogenea</taxon>
        <taxon>Polyopisthocotylea</taxon>
        <taxon>Polystomatidea</taxon>
        <taxon>Polystomatidae</taxon>
        <taxon>Protopolystoma</taxon>
    </lineage>
</organism>
<dbReference type="GO" id="GO:0005655">
    <property type="term" value="C:nucleolar ribonuclease P complex"/>
    <property type="evidence" value="ECO:0007669"/>
    <property type="project" value="TreeGrafter"/>
</dbReference>
<evidence type="ECO:0000256" key="3">
    <source>
        <dbReference type="ARBA" id="ARBA00022694"/>
    </source>
</evidence>
<protein>
    <recommendedName>
        <fullName evidence="6">RNase P subunit p30</fullName>
    </recommendedName>
</protein>
<evidence type="ECO:0000256" key="1">
    <source>
        <dbReference type="ARBA" id="ARBA00004123"/>
    </source>
</evidence>
<evidence type="ECO:0000313" key="5">
    <source>
        <dbReference type="Proteomes" id="UP000784294"/>
    </source>
</evidence>